<dbReference type="Gene3D" id="3.30.710.10">
    <property type="entry name" value="Potassium Channel Kv1.1, Chain A"/>
    <property type="match status" value="1"/>
</dbReference>
<organism evidence="3 4">
    <name type="scientific">Botrytis paeoniae</name>
    <dbReference type="NCBI Taxonomy" id="278948"/>
    <lineage>
        <taxon>Eukaryota</taxon>
        <taxon>Fungi</taxon>
        <taxon>Dikarya</taxon>
        <taxon>Ascomycota</taxon>
        <taxon>Pezizomycotina</taxon>
        <taxon>Leotiomycetes</taxon>
        <taxon>Helotiales</taxon>
        <taxon>Sclerotiniaceae</taxon>
        <taxon>Botrytis</taxon>
    </lineage>
</organism>
<protein>
    <recommendedName>
        <fullName evidence="2">BTB domain-containing protein</fullName>
    </recommendedName>
</protein>
<evidence type="ECO:0000313" key="4">
    <source>
        <dbReference type="Proteomes" id="UP000297910"/>
    </source>
</evidence>
<dbReference type="Proteomes" id="UP000297910">
    <property type="component" value="Unassembled WGS sequence"/>
</dbReference>
<dbReference type="SUPFAM" id="SSF54695">
    <property type="entry name" value="POZ domain"/>
    <property type="match status" value="1"/>
</dbReference>
<feature type="compositionally biased region" description="Basic residues" evidence="1">
    <location>
        <begin position="94"/>
        <end position="103"/>
    </location>
</feature>
<keyword evidence="4" id="KW-1185">Reference proteome</keyword>
<accession>A0A4Z1FTZ7</accession>
<dbReference type="InterPro" id="IPR011333">
    <property type="entry name" value="SKP1/BTB/POZ_sf"/>
</dbReference>
<comment type="caution">
    <text evidence="3">The sequence shown here is derived from an EMBL/GenBank/DDBJ whole genome shotgun (WGS) entry which is preliminary data.</text>
</comment>
<sequence>MYTHSINPEKNLMVQYSSLSTTFVAWPDSGRTNRLRNRKSKYHGFENPQGRLSARASLDSTSTPTALALKVMKLPHAQPRPMTIEQEGEEIEHVKRKRKKSTKRRADSVIDGESGMAPLEGMAPFNDTNIVSPLEEKHDPEEKHATVESSKNIHEKGRQYSGKRGNTRARFIDRDDLIRLYVGNVPYNRRTFHAPKVLLRAKVKYFDDLFTRSPELRHMNLPEKEPTSFALFLDWIHRGVYAPLDIEEGLIPFRSRIILYGLGVEYELQELMDYTMTVLITNYAMHDELAFDEEYANLIYLDTDDGSKLRSFVSYSLAISILAMGDFAEKQAWMMESGHPELWRDVSNWMNVIKKGSFVTPSVSSSSPKPLALSKCIFHVHDVGAACEFMGDIF</sequence>
<evidence type="ECO:0000259" key="2">
    <source>
        <dbReference type="PROSITE" id="PS50097"/>
    </source>
</evidence>
<dbReference type="PROSITE" id="PS50097">
    <property type="entry name" value="BTB"/>
    <property type="match status" value="1"/>
</dbReference>
<dbReference type="CDD" id="cd18186">
    <property type="entry name" value="BTB_POZ_ZBTB_KLHL-like"/>
    <property type="match status" value="1"/>
</dbReference>
<dbReference type="InterPro" id="IPR000210">
    <property type="entry name" value="BTB/POZ_dom"/>
</dbReference>
<feature type="domain" description="BTB" evidence="2">
    <location>
        <begin position="176"/>
        <end position="239"/>
    </location>
</feature>
<feature type="region of interest" description="Disordered" evidence="1">
    <location>
        <begin position="91"/>
        <end position="125"/>
    </location>
</feature>
<name>A0A4Z1FTZ7_9HELO</name>
<reference evidence="3 4" key="1">
    <citation type="submission" date="2017-12" db="EMBL/GenBank/DDBJ databases">
        <title>Comparative genomics of Botrytis spp.</title>
        <authorList>
            <person name="Valero-Jimenez C.A."/>
            <person name="Tapia P."/>
            <person name="Veloso J."/>
            <person name="Silva-Moreno E."/>
            <person name="Staats M."/>
            <person name="Valdes J.H."/>
            <person name="Van Kan J.A.L."/>
        </authorList>
    </citation>
    <scope>NUCLEOTIDE SEQUENCE [LARGE SCALE GENOMIC DNA]</scope>
    <source>
        <strain evidence="3 4">Bp0003</strain>
    </source>
</reference>
<evidence type="ECO:0000313" key="3">
    <source>
        <dbReference type="EMBL" id="TGO25217.1"/>
    </source>
</evidence>
<dbReference type="EMBL" id="PQXI01000085">
    <property type="protein sequence ID" value="TGO25217.1"/>
    <property type="molecule type" value="Genomic_DNA"/>
</dbReference>
<dbReference type="Pfam" id="PF00651">
    <property type="entry name" value="BTB"/>
    <property type="match status" value="1"/>
</dbReference>
<evidence type="ECO:0000256" key="1">
    <source>
        <dbReference type="SAM" id="MobiDB-lite"/>
    </source>
</evidence>
<dbReference type="AlphaFoldDB" id="A0A4Z1FTZ7"/>
<gene>
    <name evidence="3" type="ORF">BPAE_0085g00370</name>
</gene>
<proteinExistence type="predicted"/>